<comment type="caution">
    <text evidence="2">The sequence shown here is derived from an EMBL/GenBank/DDBJ whole genome shotgun (WGS) entry which is preliminary data.</text>
</comment>
<keyword evidence="3" id="KW-1185">Reference proteome</keyword>
<gene>
    <name evidence="2" type="ORF">BDN70DRAFT_888913</name>
</gene>
<sequence>QNAHIFDVHAQSNPRGTPSHRFMVGQYINTAQHPRHVPCPNAADASRPISRPQLASASNSFLTPVHSNQRMVASELNGASFILESAERIQSRSEIERRRGAKGDEGRLRRRVELAGGGCSSGRLRGGKQGENDGDRKPGSAHGRKDRLLREGEK</sequence>
<accession>A0A9P5YK88</accession>
<dbReference type="AlphaFoldDB" id="A0A9P5YK88"/>
<feature type="compositionally biased region" description="Basic and acidic residues" evidence="1">
    <location>
        <begin position="90"/>
        <end position="113"/>
    </location>
</feature>
<evidence type="ECO:0000256" key="1">
    <source>
        <dbReference type="SAM" id="MobiDB-lite"/>
    </source>
</evidence>
<dbReference type="Proteomes" id="UP000807469">
    <property type="component" value="Unassembled WGS sequence"/>
</dbReference>
<evidence type="ECO:0000313" key="3">
    <source>
        <dbReference type="Proteomes" id="UP000807469"/>
    </source>
</evidence>
<feature type="compositionally biased region" description="Basic and acidic residues" evidence="1">
    <location>
        <begin position="128"/>
        <end position="138"/>
    </location>
</feature>
<evidence type="ECO:0000313" key="2">
    <source>
        <dbReference type="EMBL" id="KAF9470637.1"/>
    </source>
</evidence>
<reference evidence="2" key="1">
    <citation type="submission" date="2020-11" db="EMBL/GenBank/DDBJ databases">
        <authorList>
            <consortium name="DOE Joint Genome Institute"/>
            <person name="Ahrendt S."/>
            <person name="Riley R."/>
            <person name="Andreopoulos W."/>
            <person name="Labutti K."/>
            <person name="Pangilinan J."/>
            <person name="Ruiz-Duenas F.J."/>
            <person name="Barrasa J.M."/>
            <person name="Sanchez-Garcia M."/>
            <person name="Camarero S."/>
            <person name="Miyauchi S."/>
            <person name="Serrano A."/>
            <person name="Linde D."/>
            <person name="Babiker R."/>
            <person name="Drula E."/>
            <person name="Ayuso-Fernandez I."/>
            <person name="Pacheco R."/>
            <person name="Padilla G."/>
            <person name="Ferreira P."/>
            <person name="Barriuso J."/>
            <person name="Kellner H."/>
            <person name="Castanera R."/>
            <person name="Alfaro M."/>
            <person name="Ramirez L."/>
            <person name="Pisabarro A.G."/>
            <person name="Kuo A."/>
            <person name="Tritt A."/>
            <person name="Lipzen A."/>
            <person name="He G."/>
            <person name="Yan M."/>
            <person name="Ng V."/>
            <person name="Cullen D."/>
            <person name="Martin F."/>
            <person name="Rosso M.-N."/>
            <person name="Henrissat B."/>
            <person name="Hibbett D."/>
            <person name="Martinez A.T."/>
            <person name="Grigoriev I.V."/>
        </authorList>
    </citation>
    <scope>NUCLEOTIDE SEQUENCE</scope>
    <source>
        <strain evidence="2">CIRM-BRFM 674</strain>
    </source>
</reference>
<proteinExistence type="predicted"/>
<name>A0A9P5YK88_9AGAR</name>
<organism evidence="2 3">
    <name type="scientific">Pholiota conissans</name>
    <dbReference type="NCBI Taxonomy" id="109636"/>
    <lineage>
        <taxon>Eukaryota</taxon>
        <taxon>Fungi</taxon>
        <taxon>Dikarya</taxon>
        <taxon>Basidiomycota</taxon>
        <taxon>Agaricomycotina</taxon>
        <taxon>Agaricomycetes</taxon>
        <taxon>Agaricomycetidae</taxon>
        <taxon>Agaricales</taxon>
        <taxon>Agaricineae</taxon>
        <taxon>Strophariaceae</taxon>
        <taxon>Pholiota</taxon>
    </lineage>
</organism>
<dbReference type="EMBL" id="MU155897">
    <property type="protein sequence ID" value="KAF9470637.1"/>
    <property type="molecule type" value="Genomic_DNA"/>
</dbReference>
<protein>
    <submittedName>
        <fullName evidence="2">Uncharacterized protein</fullName>
    </submittedName>
</protein>
<feature type="non-terminal residue" evidence="2">
    <location>
        <position position="1"/>
    </location>
</feature>
<feature type="region of interest" description="Disordered" evidence="1">
    <location>
        <begin position="90"/>
        <end position="154"/>
    </location>
</feature>